<protein>
    <submittedName>
        <fullName evidence="3">Membrane-bound lytic murein transglycosylase B</fullName>
        <ecNumber evidence="3">4.2.2.-</ecNumber>
    </submittedName>
</protein>
<dbReference type="InterPro" id="IPR011970">
    <property type="entry name" value="MltB_2"/>
</dbReference>
<dbReference type="EMBL" id="FIZX01000001">
    <property type="protein sequence ID" value="CZF79948.1"/>
    <property type="molecule type" value="Genomic_DNA"/>
</dbReference>
<gene>
    <name evidence="3" type="primary">mltB</name>
    <name evidence="3" type="ORF">GCE9029_01754</name>
</gene>
<feature type="chain" id="PRO_5007281841" evidence="1">
    <location>
        <begin position="23"/>
        <end position="326"/>
    </location>
</feature>
<dbReference type="InterPro" id="IPR043426">
    <property type="entry name" value="MltB-like"/>
</dbReference>
<dbReference type="RefSeq" id="WP_062662652.1">
    <property type="nucleotide sequence ID" value="NZ_FIZX01000001.1"/>
</dbReference>
<accession>A0A128EZG7</accession>
<dbReference type="NCBIfam" id="TIGR02283">
    <property type="entry name" value="MltB_2"/>
    <property type="match status" value="1"/>
</dbReference>
<dbReference type="GO" id="GO:0009253">
    <property type="term" value="P:peptidoglycan catabolic process"/>
    <property type="evidence" value="ECO:0007669"/>
    <property type="project" value="TreeGrafter"/>
</dbReference>
<name>A0A128EZG7_9GAMM</name>
<feature type="signal peptide" evidence="1">
    <location>
        <begin position="1"/>
        <end position="22"/>
    </location>
</feature>
<dbReference type="EC" id="4.2.2.-" evidence="3"/>
<evidence type="ECO:0000256" key="1">
    <source>
        <dbReference type="SAM" id="SignalP"/>
    </source>
</evidence>
<dbReference type="STRING" id="1796497.GCE9029_01754"/>
<reference evidence="4" key="1">
    <citation type="submission" date="2016-02" db="EMBL/GenBank/DDBJ databases">
        <authorList>
            <person name="Rodrigo-Torres Lidia"/>
            <person name="Arahal R.David."/>
        </authorList>
    </citation>
    <scope>NUCLEOTIDE SEQUENCE [LARGE SCALE GENOMIC DNA]</scope>
    <source>
        <strain evidence="4">CECT 9029</strain>
    </source>
</reference>
<keyword evidence="3" id="KW-0456">Lyase</keyword>
<feature type="domain" description="Transglycosylase SLT" evidence="2">
    <location>
        <begin position="27"/>
        <end position="321"/>
    </location>
</feature>
<dbReference type="InterPro" id="IPR031304">
    <property type="entry name" value="SLT_2"/>
</dbReference>
<organism evidence="3 4">
    <name type="scientific">Grimontia celer</name>
    <dbReference type="NCBI Taxonomy" id="1796497"/>
    <lineage>
        <taxon>Bacteria</taxon>
        <taxon>Pseudomonadati</taxon>
        <taxon>Pseudomonadota</taxon>
        <taxon>Gammaproteobacteria</taxon>
        <taxon>Vibrionales</taxon>
        <taxon>Vibrionaceae</taxon>
        <taxon>Grimontia</taxon>
    </lineage>
</organism>
<dbReference type="AlphaFoldDB" id="A0A128EZG7"/>
<evidence type="ECO:0000313" key="3">
    <source>
        <dbReference type="EMBL" id="CZF79948.1"/>
    </source>
</evidence>
<dbReference type="SUPFAM" id="SSF53955">
    <property type="entry name" value="Lysozyme-like"/>
    <property type="match status" value="1"/>
</dbReference>
<dbReference type="PANTHER" id="PTHR30163:SF8">
    <property type="entry name" value="LYTIC MUREIN TRANSGLYCOSYLASE"/>
    <property type="match status" value="1"/>
</dbReference>
<dbReference type="GO" id="GO:0008933">
    <property type="term" value="F:peptidoglycan lytic transglycosylase activity"/>
    <property type="evidence" value="ECO:0007669"/>
    <property type="project" value="TreeGrafter"/>
</dbReference>
<proteinExistence type="predicted"/>
<sequence length="326" mass="36963">MRKGLISILIGAALSLSAPALAEEKQSFDSYVEGLKKESVEKGYDAALIEKAFSNLTYRERAVKADRNQPEKRLTLDEYIPRAVPDWKVSQARKLYDEHYDDLKRIGEIYGVQPRFLVALWGVESNFGKFTGNFNVIEALSTMAYDGRREAFFRGEVFSALTILQEGHIEIDKMKGSWAGAMGQCQFMPSSFISFAADGNNDGKKDIWNSKPDVFASSANYLKNAGWDDEYTWGRQVITPKNLDRDLSGLSQDKAKTLAEWQALGVRRMNNASLPDVEIKAWLIQPDDEYGRSYLVYGNYQSLMKWNRSHYFALAVSHLADRIKFG</sequence>
<dbReference type="PANTHER" id="PTHR30163">
    <property type="entry name" value="MEMBRANE-BOUND LYTIC MUREIN TRANSGLYCOSYLASE B"/>
    <property type="match status" value="1"/>
</dbReference>
<dbReference type="Pfam" id="PF13406">
    <property type="entry name" value="SLT_2"/>
    <property type="match status" value="1"/>
</dbReference>
<dbReference type="Proteomes" id="UP000071641">
    <property type="component" value="Unassembled WGS sequence"/>
</dbReference>
<keyword evidence="4" id="KW-1185">Reference proteome</keyword>
<dbReference type="Gene3D" id="1.10.530.10">
    <property type="match status" value="1"/>
</dbReference>
<evidence type="ECO:0000259" key="2">
    <source>
        <dbReference type="Pfam" id="PF13406"/>
    </source>
</evidence>
<dbReference type="InterPro" id="IPR023346">
    <property type="entry name" value="Lysozyme-like_dom_sf"/>
</dbReference>
<dbReference type="CDD" id="cd13399">
    <property type="entry name" value="Slt35-like"/>
    <property type="match status" value="1"/>
</dbReference>
<dbReference type="OrthoDB" id="9772911at2"/>
<dbReference type="Gene3D" id="1.10.8.350">
    <property type="entry name" value="Bacterial muramidase"/>
    <property type="match status" value="1"/>
</dbReference>
<evidence type="ECO:0000313" key="4">
    <source>
        <dbReference type="Proteomes" id="UP000071641"/>
    </source>
</evidence>
<dbReference type="FunFam" id="1.10.8.350:FF:000001">
    <property type="entry name" value="Lytic murein transglycosylase B"/>
    <property type="match status" value="1"/>
</dbReference>
<keyword evidence="1" id="KW-0732">Signal</keyword>